<dbReference type="CDD" id="cd04301">
    <property type="entry name" value="NAT_SF"/>
    <property type="match status" value="1"/>
</dbReference>
<keyword evidence="2" id="KW-0012">Acyltransferase</keyword>
<evidence type="ECO:0000313" key="2">
    <source>
        <dbReference type="EMBL" id="MFD1456279.1"/>
    </source>
</evidence>
<protein>
    <submittedName>
        <fullName evidence="2">GNAT family N-acetyltransferase</fullName>
        <ecNumber evidence="2">2.3.1.-</ecNumber>
    </submittedName>
</protein>
<evidence type="ECO:0000259" key="1">
    <source>
        <dbReference type="PROSITE" id="PS51186"/>
    </source>
</evidence>
<keyword evidence="2" id="KW-0808">Transferase</keyword>
<feature type="domain" description="N-acetyltransferase" evidence="1">
    <location>
        <begin position="1"/>
        <end position="153"/>
    </location>
</feature>
<dbReference type="InterPro" id="IPR052564">
    <property type="entry name" value="N-acetyltrans/Recomb-assoc"/>
</dbReference>
<dbReference type="EC" id="2.3.1.-" evidence="2"/>
<comment type="caution">
    <text evidence="2">The sequence shown here is derived from an EMBL/GenBank/DDBJ whole genome shotgun (WGS) entry which is preliminary data.</text>
</comment>
<dbReference type="RefSeq" id="WP_203646340.1">
    <property type="nucleotide sequence ID" value="NZ_BOLN01000009.1"/>
</dbReference>
<dbReference type="Gene3D" id="3.40.630.30">
    <property type="match status" value="1"/>
</dbReference>
<dbReference type="Pfam" id="PF13673">
    <property type="entry name" value="Acetyltransf_10"/>
    <property type="match status" value="1"/>
</dbReference>
<dbReference type="InterPro" id="IPR016181">
    <property type="entry name" value="Acyl_CoA_acyltransferase"/>
</dbReference>
<dbReference type="GO" id="GO:0016746">
    <property type="term" value="F:acyltransferase activity"/>
    <property type="evidence" value="ECO:0007669"/>
    <property type="project" value="UniProtKB-KW"/>
</dbReference>
<proteinExistence type="predicted"/>
<sequence length="154" mass="17390">MLIRPYRATDFAEIHQLFKQTIQTVNAKDYTPSQLAAWIGPDDAPTRARWQTSLAAHTTRVACQSGQVVGFADMTATGYLDRLYVHARYQHQGIAHALITTLEHAVSADRYTTAASITARPFFEHEGYRVIRQQQVERAGIHLINYIMEKASKS</sequence>
<name>A0ABW4D3U8_9LACO</name>
<dbReference type="SUPFAM" id="SSF55729">
    <property type="entry name" value="Acyl-CoA N-acyltransferases (Nat)"/>
    <property type="match status" value="1"/>
</dbReference>
<dbReference type="Proteomes" id="UP001597189">
    <property type="component" value="Unassembled WGS sequence"/>
</dbReference>
<accession>A0ABW4D3U8</accession>
<dbReference type="PANTHER" id="PTHR43451">
    <property type="entry name" value="ACETYLTRANSFERASE (GNAT) FAMILY PROTEIN"/>
    <property type="match status" value="1"/>
</dbReference>
<dbReference type="PANTHER" id="PTHR43451:SF1">
    <property type="entry name" value="ACETYLTRANSFERASE"/>
    <property type="match status" value="1"/>
</dbReference>
<reference evidence="3" key="1">
    <citation type="journal article" date="2019" name="Int. J. Syst. Evol. Microbiol.">
        <title>The Global Catalogue of Microorganisms (GCM) 10K type strain sequencing project: providing services to taxonomists for standard genome sequencing and annotation.</title>
        <authorList>
            <consortium name="The Broad Institute Genomics Platform"/>
            <consortium name="The Broad Institute Genome Sequencing Center for Infectious Disease"/>
            <person name="Wu L."/>
            <person name="Ma J."/>
        </authorList>
    </citation>
    <scope>NUCLEOTIDE SEQUENCE [LARGE SCALE GENOMIC DNA]</scope>
    <source>
        <strain evidence="3">CCM 8979</strain>
    </source>
</reference>
<keyword evidence="3" id="KW-1185">Reference proteome</keyword>
<dbReference type="EMBL" id="JBHTOD010000009">
    <property type="protein sequence ID" value="MFD1456279.1"/>
    <property type="molecule type" value="Genomic_DNA"/>
</dbReference>
<dbReference type="InterPro" id="IPR000182">
    <property type="entry name" value="GNAT_dom"/>
</dbReference>
<organism evidence="2 3">
    <name type="scientific">Levilactobacillus lanxiensis</name>
    <dbReference type="NCBI Taxonomy" id="2799568"/>
    <lineage>
        <taxon>Bacteria</taxon>
        <taxon>Bacillati</taxon>
        <taxon>Bacillota</taxon>
        <taxon>Bacilli</taxon>
        <taxon>Lactobacillales</taxon>
        <taxon>Lactobacillaceae</taxon>
        <taxon>Levilactobacillus</taxon>
    </lineage>
</organism>
<gene>
    <name evidence="2" type="ORF">ACFQ44_11475</name>
</gene>
<evidence type="ECO:0000313" key="3">
    <source>
        <dbReference type="Proteomes" id="UP001597189"/>
    </source>
</evidence>
<dbReference type="PROSITE" id="PS51186">
    <property type="entry name" value="GNAT"/>
    <property type="match status" value="1"/>
</dbReference>